<dbReference type="STRING" id="6211.A0A068YM58"/>
<keyword evidence="6" id="KW-0735">Signal-anchor</keyword>
<dbReference type="InterPro" id="IPR055270">
    <property type="entry name" value="Glyco_tran_10_C"/>
</dbReference>
<evidence type="ECO:0000256" key="1">
    <source>
        <dbReference type="ARBA" id="ARBA00004922"/>
    </source>
</evidence>
<evidence type="ECO:0000256" key="5">
    <source>
        <dbReference type="ARBA" id="ARBA00022692"/>
    </source>
</evidence>
<evidence type="ECO:0000256" key="9">
    <source>
        <dbReference type="ARBA" id="ARBA00023180"/>
    </source>
</evidence>
<keyword evidence="5 11" id="KW-0812">Transmembrane</keyword>
<dbReference type="GO" id="GO:0032580">
    <property type="term" value="C:Golgi cisterna membrane"/>
    <property type="evidence" value="ECO:0007669"/>
    <property type="project" value="UniProtKB-SubCell"/>
</dbReference>
<evidence type="ECO:0000256" key="6">
    <source>
        <dbReference type="ARBA" id="ARBA00022968"/>
    </source>
</evidence>
<evidence type="ECO:0000256" key="10">
    <source>
        <dbReference type="ARBA" id="ARBA00060399"/>
    </source>
</evidence>
<keyword evidence="4 11" id="KW-0808">Transferase</keyword>
<dbReference type="OrthoDB" id="427096at2759"/>
<dbReference type="EC" id="2.4.1.-" evidence="11"/>
<dbReference type="EMBL" id="LN902844">
    <property type="protein sequence ID" value="CDS43164.1"/>
    <property type="molecule type" value="Genomic_DNA"/>
</dbReference>
<gene>
    <name evidence="13" type="ORF">EmuJ_001089700</name>
</gene>
<dbReference type="AlphaFoldDB" id="A0A068YM58"/>
<evidence type="ECO:0000256" key="8">
    <source>
        <dbReference type="ARBA" id="ARBA00023136"/>
    </source>
</evidence>
<protein>
    <recommendedName>
        <fullName evidence="11">Fucosyltransferase</fullName>
        <ecNumber evidence="11">2.4.1.-</ecNumber>
    </recommendedName>
</protein>
<reference evidence="13" key="1">
    <citation type="journal article" date="2013" name="Nature">
        <title>The genomes of four tapeworm species reveal adaptations to parasitism.</title>
        <authorList>
            <person name="Tsai I.J."/>
            <person name="Zarowiecki M."/>
            <person name="Holroyd N."/>
            <person name="Garciarrubio A."/>
            <person name="Sanchez-Flores A."/>
            <person name="Brooks K.L."/>
            <person name="Tracey A."/>
            <person name="Bobes R.J."/>
            <person name="Fragoso G."/>
            <person name="Sciutto E."/>
            <person name="Aslett M."/>
            <person name="Beasley H."/>
            <person name="Bennett H.M."/>
            <person name="Cai J."/>
            <person name="Camicia F."/>
            <person name="Clark R."/>
            <person name="Cucher M."/>
            <person name="De Silva N."/>
            <person name="Day T.A."/>
            <person name="Deplazes P."/>
            <person name="Estrada K."/>
            <person name="Fernandez C."/>
            <person name="Holland P.W."/>
            <person name="Hou J."/>
            <person name="Hu S."/>
            <person name="Huckvale T."/>
            <person name="Hung S.S."/>
            <person name="Kamenetzky L."/>
            <person name="Keane J.A."/>
            <person name="Kiss F."/>
            <person name="Koziol U."/>
            <person name="Lambert O."/>
            <person name="Liu K."/>
            <person name="Luo X."/>
            <person name="Luo Y."/>
            <person name="Macchiaroli N."/>
            <person name="Nichol S."/>
            <person name="Paps J."/>
            <person name="Parkinson J."/>
            <person name="Pouchkina-Stantcheva N."/>
            <person name="Riddiford N."/>
            <person name="Rosenzvit M."/>
            <person name="Salinas G."/>
            <person name="Wasmuth J.D."/>
            <person name="Zamanian M."/>
            <person name="Zheng Y."/>
            <person name="Cai X."/>
            <person name="Soberon X."/>
            <person name="Olson P.D."/>
            <person name="Laclette J.P."/>
            <person name="Brehm K."/>
            <person name="Berriman M."/>
            <person name="Garciarrubio A."/>
            <person name="Bobes R.J."/>
            <person name="Fragoso G."/>
            <person name="Sanchez-Flores A."/>
            <person name="Estrada K."/>
            <person name="Cevallos M.A."/>
            <person name="Morett E."/>
            <person name="Gonzalez V."/>
            <person name="Portillo T."/>
            <person name="Ochoa-Leyva A."/>
            <person name="Jose M.V."/>
            <person name="Sciutto E."/>
            <person name="Landa A."/>
            <person name="Jimenez L."/>
            <person name="Valdes V."/>
            <person name="Carrero J.C."/>
            <person name="Larralde C."/>
            <person name="Morales-Montor J."/>
            <person name="Limon-Lason J."/>
            <person name="Soberon X."/>
            <person name="Laclette J.P."/>
        </authorList>
    </citation>
    <scope>NUCLEOTIDE SEQUENCE [LARGE SCALE GENOMIC DNA]</scope>
</reference>
<evidence type="ECO:0000313" key="13">
    <source>
        <dbReference type="EMBL" id="CDS43164.1"/>
    </source>
</evidence>
<evidence type="ECO:0000256" key="2">
    <source>
        <dbReference type="ARBA" id="ARBA00008919"/>
    </source>
</evidence>
<keyword evidence="3 11" id="KW-0328">Glycosyltransferase</keyword>
<evidence type="ECO:0000256" key="11">
    <source>
        <dbReference type="RuleBase" id="RU003832"/>
    </source>
</evidence>
<dbReference type="SUPFAM" id="SSF53756">
    <property type="entry name" value="UDP-Glycosyltransferase/glycogen phosphorylase"/>
    <property type="match status" value="1"/>
</dbReference>
<comment type="subcellular location">
    <subcellularLocation>
        <location evidence="10">Endomembrane system</location>
        <topology evidence="10">Single-pass type II membrane protein</topology>
    </subcellularLocation>
    <subcellularLocation>
        <location evidence="11">Golgi apparatus</location>
        <location evidence="11">Golgi stack membrane</location>
        <topology evidence="11">Single-pass type II membrane protein</topology>
    </subcellularLocation>
</comment>
<dbReference type="eggNOG" id="KOG2619">
    <property type="taxonomic scope" value="Eukaryota"/>
</dbReference>
<dbReference type="Gene3D" id="3.40.50.11660">
    <property type="entry name" value="Glycosyl transferase family 10, C-terminal domain"/>
    <property type="match status" value="1"/>
</dbReference>
<dbReference type="Proteomes" id="UP000017246">
    <property type="component" value="Unassembled WGS sequence"/>
</dbReference>
<organism evidence="13 14">
    <name type="scientific">Echinococcus multilocularis</name>
    <name type="common">Fox tapeworm</name>
    <dbReference type="NCBI Taxonomy" id="6211"/>
    <lineage>
        <taxon>Eukaryota</taxon>
        <taxon>Metazoa</taxon>
        <taxon>Spiralia</taxon>
        <taxon>Lophotrochozoa</taxon>
        <taxon>Platyhelminthes</taxon>
        <taxon>Cestoda</taxon>
        <taxon>Eucestoda</taxon>
        <taxon>Cyclophyllidea</taxon>
        <taxon>Taeniidae</taxon>
        <taxon>Echinococcus</taxon>
    </lineage>
</organism>
<dbReference type="UniPathway" id="UPA00378"/>
<dbReference type="InterPro" id="IPR038577">
    <property type="entry name" value="GT10-like_C_sf"/>
</dbReference>
<dbReference type="InterPro" id="IPR001503">
    <property type="entry name" value="Glyco_trans_10"/>
</dbReference>
<reference evidence="13" key="2">
    <citation type="submission" date="2015-11" db="EMBL/GenBank/DDBJ databases">
        <authorList>
            <person name="Zhang Y."/>
            <person name="Guo Z."/>
        </authorList>
    </citation>
    <scope>NUCLEOTIDE SEQUENCE</scope>
</reference>
<evidence type="ECO:0000256" key="3">
    <source>
        <dbReference type="ARBA" id="ARBA00022676"/>
    </source>
</evidence>
<dbReference type="PANTHER" id="PTHR11929:SF145">
    <property type="entry name" value="ALPHA-(1,3)-FUCOSYLTRANSFERASE FUT-1"/>
    <property type="match status" value="1"/>
</dbReference>
<keyword evidence="7 11" id="KW-1133">Transmembrane helix</keyword>
<comment type="pathway">
    <text evidence="1">Protein modification; protein glycosylation.</text>
</comment>
<sequence length="472" mass="54403">MGITNLPNILNTILGALLWLLYLLSTNFYSRYVIFTAYDQTSSIDYKPQPYIQRDFPVSLNDILFVEDFIRAQNDEWTKDVQSRHCPSGILSPSLATMNQIILSNHSNIDQADPVPVIFFDTRVLWPKFNRSLPSDCPYRCIYTNSTEEATNASIAVFTRAPTRQHAAMFKNTLWAFDSNEAPIRMSPIHQEYRQKFSIFLTSNPNSTVSKPYGLYWAYNQPECVMSRKEREHLFHHVDSRHLLPSSMGTKTRVVAWLVSNMYAMNQRKLFVAQLRRHIPVDIYGYRRLNCSKSSCLQHLGQRYKFYLAIENSNCRAYMTEKLFRTALRNDMVPIVMGGRPDDYFNLAPPNSYIHVDDFHSPAHLAAYLSYLDGNDTAYAAFFAWKALGTIRKASMTFCRLCALYHHGYLKHGGGVHLGHFEEHLNPWNLCIGARKWPSIANSALLSGRPLSLHFYLLFYLPVINWCSQSLA</sequence>
<name>A0A068YM58_ECHMU</name>
<keyword evidence="11" id="KW-0333">Golgi apparatus</keyword>
<dbReference type="FunFam" id="3.40.50.11660:FF:000002">
    <property type="entry name" value="Alpha-(1,3)-fucosyltransferase"/>
    <property type="match status" value="1"/>
</dbReference>
<proteinExistence type="inferred from homology"/>
<comment type="similarity">
    <text evidence="2 11">Belongs to the glycosyltransferase 10 family.</text>
</comment>
<accession>A0A068YM58</accession>
<evidence type="ECO:0000256" key="4">
    <source>
        <dbReference type="ARBA" id="ARBA00022679"/>
    </source>
</evidence>
<keyword evidence="8 11" id="KW-0472">Membrane</keyword>
<feature type="transmembrane region" description="Helical" evidence="11">
    <location>
        <begin position="6"/>
        <end position="24"/>
    </location>
</feature>
<dbReference type="Pfam" id="PF00852">
    <property type="entry name" value="Glyco_transf_10"/>
    <property type="match status" value="1"/>
</dbReference>
<dbReference type="PANTHER" id="PTHR11929">
    <property type="entry name" value="ALPHA- 1,3 -FUCOSYLTRANSFERASE"/>
    <property type="match status" value="1"/>
</dbReference>
<feature type="domain" description="Fucosyltransferase C-terminal" evidence="12">
    <location>
        <begin position="250"/>
        <end position="406"/>
    </location>
</feature>
<dbReference type="OMA" id="LGHFEEH"/>
<dbReference type="GO" id="GO:0046920">
    <property type="term" value="F:alpha-(1-&gt;3)-fucosyltransferase activity"/>
    <property type="evidence" value="ECO:0007669"/>
    <property type="project" value="TreeGrafter"/>
</dbReference>
<evidence type="ECO:0000259" key="12">
    <source>
        <dbReference type="Pfam" id="PF00852"/>
    </source>
</evidence>
<keyword evidence="14" id="KW-1185">Reference proteome</keyword>
<evidence type="ECO:0000313" key="14">
    <source>
        <dbReference type="Proteomes" id="UP000017246"/>
    </source>
</evidence>
<evidence type="ECO:0000256" key="7">
    <source>
        <dbReference type="ARBA" id="ARBA00022989"/>
    </source>
</evidence>
<keyword evidence="9" id="KW-0325">Glycoprotein</keyword>